<dbReference type="Proteomes" id="UP001589700">
    <property type="component" value="Unassembled WGS sequence"/>
</dbReference>
<dbReference type="EMBL" id="JBHMDY010000006">
    <property type="protein sequence ID" value="MFB9260605.1"/>
    <property type="molecule type" value="Genomic_DNA"/>
</dbReference>
<evidence type="ECO:0000313" key="1">
    <source>
        <dbReference type="EMBL" id="MFB9260605.1"/>
    </source>
</evidence>
<gene>
    <name evidence="1" type="ORF">ACFFVD_12400</name>
</gene>
<evidence type="ECO:0000313" key="2">
    <source>
        <dbReference type="Proteomes" id="UP001589700"/>
    </source>
</evidence>
<name>A0ABV5JUN8_9ACTN</name>
<sequence>MSADRHDHTEIRPDSPDTFLDTALSLDLDQAVQTAHAAAVNATHTEAQRLLGPAPENADDWNVAVQLLAFRIEHAAGFDATASVMGLRRWGVTWETIGRAAGISRQAAHARWGAAVRAILDRYGLGEPGGPVASDEDDLA</sequence>
<dbReference type="RefSeq" id="WP_182631588.1">
    <property type="nucleotide sequence ID" value="NZ_JAALDM010000066.1"/>
</dbReference>
<evidence type="ECO:0008006" key="3">
    <source>
        <dbReference type="Google" id="ProtNLM"/>
    </source>
</evidence>
<accession>A0ABV5JUN8</accession>
<proteinExistence type="predicted"/>
<reference evidence="1 2" key="1">
    <citation type="submission" date="2024-09" db="EMBL/GenBank/DDBJ databases">
        <authorList>
            <person name="Sun Q."/>
            <person name="Mori K."/>
        </authorList>
    </citation>
    <scope>NUCLEOTIDE SEQUENCE [LARGE SCALE GENOMIC DNA]</scope>
    <source>
        <strain evidence="1 2">CCM 7659</strain>
    </source>
</reference>
<protein>
    <recommendedName>
        <fullName evidence="3">RNA polymerase subunit sigma-70</fullName>
    </recommendedName>
</protein>
<comment type="caution">
    <text evidence="1">The sequence shown here is derived from an EMBL/GenBank/DDBJ whole genome shotgun (WGS) entry which is preliminary data.</text>
</comment>
<organism evidence="1 2">
    <name type="scientific">Dietzia aerolata</name>
    <dbReference type="NCBI Taxonomy" id="595984"/>
    <lineage>
        <taxon>Bacteria</taxon>
        <taxon>Bacillati</taxon>
        <taxon>Actinomycetota</taxon>
        <taxon>Actinomycetes</taxon>
        <taxon>Mycobacteriales</taxon>
        <taxon>Dietziaceae</taxon>
        <taxon>Dietzia</taxon>
    </lineage>
</organism>
<keyword evidence="2" id="KW-1185">Reference proteome</keyword>